<dbReference type="Proteomes" id="UP001212326">
    <property type="component" value="Chromosome"/>
</dbReference>
<keyword evidence="2" id="KW-1185">Reference proteome</keyword>
<evidence type="ECO:0000313" key="1">
    <source>
        <dbReference type="EMBL" id="WBO63482.1"/>
    </source>
</evidence>
<organism evidence="1 2">
    <name type="scientific">Streptomyces camelliae</name>
    <dbReference type="NCBI Taxonomy" id="3004093"/>
    <lineage>
        <taxon>Bacteria</taxon>
        <taxon>Bacillati</taxon>
        <taxon>Actinomycetota</taxon>
        <taxon>Actinomycetes</taxon>
        <taxon>Kitasatosporales</taxon>
        <taxon>Streptomycetaceae</taxon>
        <taxon>Streptomyces</taxon>
    </lineage>
</organism>
<proteinExistence type="predicted"/>
<gene>
    <name evidence="1" type="ORF">O1G22_11915</name>
</gene>
<name>A0ABY7P174_9ACTN</name>
<protein>
    <submittedName>
        <fullName evidence="1">Uncharacterized protein</fullName>
    </submittedName>
</protein>
<dbReference type="RefSeq" id="WP_270081339.1">
    <property type="nucleotide sequence ID" value="NZ_CP115300.1"/>
</dbReference>
<reference evidence="1 2" key="1">
    <citation type="submission" date="2022-12" db="EMBL/GenBank/DDBJ databases">
        <authorList>
            <person name="Mo P."/>
        </authorList>
    </citation>
    <scope>NUCLEOTIDE SEQUENCE [LARGE SCALE GENOMIC DNA]</scope>
    <source>
        <strain evidence="1 2">HUAS 2-6</strain>
    </source>
</reference>
<sequence>MERILPGESSYSFDDDLTDLRLDETDDTYESSCFVSGGGKQLLVATAEMAEYDCRHLSVVVELEQQGNAPSRLSS</sequence>
<evidence type="ECO:0000313" key="2">
    <source>
        <dbReference type="Proteomes" id="UP001212326"/>
    </source>
</evidence>
<dbReference type="EMBL" id="CP115300">
    <property type="protein sequence ID" value="WBO63482.1"/>
    <property type="molecule type" value="Genomic_DNA"/>
</dbReference>
<accession>A0ABY7P174</accession>